<dbReference type="PROSITE" id="PS50977">
    <property type="entry name" value="HTH_TETR_2"/>
    <property type="match status" value="1"/>
</dbReference>
<dbReference type="AlphaFoldDB" id="A0A8J3DUU6"/>
<gene>
    <name evidence="4" type="ORF">GCM10016234_16110</name>
</gene>
<evidence type="ECO:0000259" key="3">
    <source>
        <dbReference type="PROSITE" id="PS50977"/>
    </source>
</evidence>
<sequence>MNETAWKGSREGWLSSAYEALVDGGVDAVKILPLAKKLNVSRTSFYWFFTDREQLLEALLANWNAKNTSGIQGRCEAYAETIAEAMLNIMDCWLDSQIFDSQFEFAVRSWALQSPEVAAQVLEADEARLSALAAMFTKFGFSDLDAEVRARTVYLVQIGYISMNTREDIALRMRRIPSYVQIYTGDTPQRREMERFASRHSFILEPERDAAAGIRGANKEV</sequence>
<proteinExistence type="predicted"/>
<keyword evidence="5" id="KW-1185">Reference proteome</keyword>
<comment type="caution">
    <text evidence="4">The sequence shown here is derived from an EMBL/GenBank/DDBJ whole genome shotgun (WGS) entry which is preliminary data.</text>
</comment>
<dbReference type="Proteomes" id="UP000630142">
    <property type="component" value="Unassembled WGS sequence"/>
</dbReference>
<evidence type="ECO:0000313" key="4">
    <source>
        <dbReference type="EMBL" id="GHD12178.1"/>
    </source>
</evidence>
<reference evidence="4" key="2">
    <citation type="submission" date="2020-09" db="EMBL/GenBank/DDBJ databases">
        <authorList>
            <person name="Sun Q."/>
            <person name="Kim S."/>
        </authorList>
    </citation>
    <scope>NUCLEOTIDE SEQUENCE</scope>
    <source>
        <strain evidence="4">KCTC 42249</strain>
    </source>
</reference>
<accession>A0A8J3DUU6</accession>
<dbReference type="Pfam" id="PF00440">
    <property type="entry name" value="TetR_N"/>
    <property type="match status" value="1"/>
</dbReference>
<dbReference type="InterPro" id="IPR009057">
    <property type="entry name" value="Homeodomain-like_sf"/>
</dbReference>
<feature type="domain" description="HTH tetR-type" evidence="3">
    <location>
        <begin position="7"/>
        <end position="67"/>
    </location>
</feature>
<dbReference type="InterPro" id="IPR001647">
    <property type="entry name" value="HTH_TetR"/>
</dbReference>
<dbReference type="EMBL" id="BMZQ01000001">
    <property type="protein sequence ID" value="GHD12178.1"/>
    <property type="molecule type" value="Genomic_DNA"/>
</dbReference>
<keyword evidence="1 2" id="KW-0238">DNA-binding</keyword>
<evidence type="ECO:0000256" key="2">
    <source>
        <dbReference type="PROSITE-ProRule" id="PRU00335"/>
    </source>
</evidence>
<dbReference type="Gene3D" id="1.10.357.10">
    <property type="entry name" value="Tetracycline Repressor, domain 2"/>
    <property type="match status" value="1"/>
</dbReference>
<dbReference type="RefSeq" id="WP_189503303.1">
    <property type="nucleotide sequence ID" value="NZ_BMZQ01000001.1"/>
</dbReference>
<name>A0A8J3DUU6_9HYPH</name>
<organism evidence="4 5">
    <name type="scientific">Tianweitania populi</name>
    <dbReference type="NCBI Taxonomy" id="1607949"/>
    <lineage>
        <taxon>Bacteria</taxon>
        <taxon>Pseudomonadati</taxon>
        <taxon>Pseudomonadota</taxon>
        <taxon>Alphaproteobacteria</taxon>
        <taxon>Hyphomicrobiales</taxon>
        <taxon>Phyllobacteriaceae</taxon>
        <taxon>Tianweitania</taxon>
    </lineage>
</organism>
<feature type="DNA-binding region" description="H-T-H motif" evidence="2">
    <location>
        <begin position="30"/>
        <end position="49"/>
    </location>
</feature>
<protein>
    <submittedName>
        <fullName evidence="4">TetR family transcriptional regulator</fullName>
    </submittedName>
</protein>
<dbReference type="SUPFAM" id="SSF46689">
    <property type="entry name" value="Homeodomain-like"/>
    <property type="match status" value="1"/>
</dbReference>
<dbReference type="GO" id="GO:0003677">
    <property type="term" value="F:DNA binding"/>
    <property type="evidence" value="ECO:0007669"/>
    <property type="project" value="UniProtKB-UniRule"/>
</dbReference>
<evidence type="ECO:0000313" key="5">
    <source>
        <dbReference type="Proteomes" id="UP000630142"/>
    </source>
</evidence>
<reference evidence="4" key="1">
    <citation type="journal article" date="2014" name="Int. J. Syst. Evol. Microbiol.">
        <title>Complete genome sequence of Corynebacterium casei LMG S-19264T (=DSM 44701T), isolated from a smear-ripened cheese.</title>
        <authorList>
            <consortium name="US DOE Joint Genome Institute (JGI-PGF)"/>
            <person name="Walter F."/>
            <person name="Albersmeier A."/>
            <person name="Kalinowski J."/>
            <person name="Ruckert C."/>
        </authorList>
    </citation>
    <scope>NUCLEOTIDE SEQUENCE</scope>
    <source>
        <strain evidence="4">KCTC 42249</strain>
    </source>
</reference>
<evidence type="ECO:0000256" key="1">
    <source>
        <dbReference type="ARBA" id="ARBA00023125"/>
    </source>
</evidence>